<evidence type="ECO:0000313" key="1">
    <source>
        <dbReference type="EMBL" id="MFC6887911.1"/>
    </source>
</evidence>
<gene>
    <name evidence="1" type="ORF">ACFQEY_02410</name>
</gene>
<name>A0ABD5UF41_9EURY</name>
<comment type="caution">
    <text evidence="1">The sequence shown here is derived from an EMBL/GenBank/DDBJ whole genome shotgun (WGS) entry which is preliminary data.</text>
</comment>
<dbReference type="EMBL" id="JBHSXI010000001">
    <property type="protein sequence ID" value="MFC6887911.1"/>
    <property type="molecule type" value="Genomic_DNA"/>
</dbReference>
<proteinExistence type="predicted"/>
<dbReference type="Proteomes" id="UP001596333">
    <property type="component" value="Unassembled WGS sequence"/>
</dbReference>
<accession>A0ABD5UF41</accession>
<sequence>MSEPGDRLRAAADELGDARDELPVDDLDVEVPDGAPAPEAIVEKIDGQLGTLQVTLQELAANVDVMEEVDEHD</sequence>
<protein>
    <submittedName>
        <fullName evidence="1">Uncharacterized protein</fullName>
    </submittedName>
</protein>
<keyword evidence="2" id="KW-1185">Reference proteome</keyword>
<reference evidence="1 2" key="1">
    <citation type="journal article" date="2019" name="Int. J. Syst. Evol. Microbiol.">
        <title>The Global Catalogue of Microorganisms (GCM) 10K type strain sequencing project: providing services to taxonomists for standard genome sequencing and annotation.</title>
        <authorList>
            <consortium name="The Broad Institute Genomics Platform"/>
            <consortium name="The Broad Institute Genome Sequencing Center for Infectious Disease"/>
            <person name="Wu L."/>
            <person name="Ma J."/>
        </authorList>
    </citation>
    <scope>NUCLEOTIDE SEQUENCE [LARGE SCALE GENOMIC DNA]</scope>
    <source>
        <strain evidence="1 2">Y73</strain>
    </source>
</reference>
<organism evidence="1 2">
    <name type="scientific">Halorubrum trueperi</name>
    <dbReference type="NCBI Taxonomy" id="2004704"/>
    <lineage>
        <taxon>Archaea</taxon>
        <taxon>Methanobacteriati</taxon>
        <taxon>Methanobacteriota</taxon>
        <taxon>Stenosarchaea group</taxon>
        <taxon>Halobacteria</taxon>
        <taxon>Halobacteriales</taxon>
        <taxon>Haloferacaceae</taxon>
        <taxon>Halorubrum</taxon>
    </lineage>
</organism>
<dbReference type="RefSeq" id="WP_379764436.1">
    <property type="nucleotide sequence ID" value="NZ_JBHSXI010000001.1"/>
</dbReference>
<evidence type="ECO:0000313" key="2">
    <source>
        <dbReference type="Proteomes" id="UP001596333"/>
    </source>
</evidence>
<dbReference type="AlphaFoldDB" id="A0ABD5UF41"/>